<dbReference type="SUPFAM" id="SSF53474">
    <property type="entry name" value="alpha/beta-Hydrolases"/>
    <property type="match status" value="1"/>
</dbReference>
<feature type="transmembrane region" description="Helical" evidence="1">
    <location>
        <begin position="350"/>
        <end position="368"/>
    </location>
</feature>
<dbReference type="AlphaFoldDB" id="A0A1H9P2Z9"/>
<proteinExistence type="predicted"/>
<feature type="transmembrane region" description="Helical" evidence="1">
    <location>
        <begin position="225"/>
        <end position="245"/>
    </location>
</feature>
<dbReference type="Gene3D" id="3.40.50.1820">
    <property type="entry name" value="alpha/beta hydrolase"/>
    <property type="match status" value="1"/>
</dbReference>
<keyword evidence="1" id="KW-0472">Membrane</keyword>
<sequence>MMQPISIALARSGFVVAAFDFHGHGRNSKPMSADVTSIEGTTAQLVTQTIAVSRAAVGLPSVIGPVSLVGHSMATDVVIRAAERIDATAAVVAISMYSDAVTPEAPESLLIVSGAREHRLRTVALDRLRQLDPDATEGETVALGTVERRAVSAPWVGHVGVLYSPFTLTELRDWIAGATAREPQGALPHIGPWLFALLAALVALTWPLSTVLGPTAPRPVRLGRHAWVILAAPITPALLAVTIIPSGAGGLVAFGALTAFFGTWGIIQIALLWRSGIRPQSIRSLAVVLLLIWGLCVFAPALDRYGAAFVPTGPRLWLMGGLMFGTIPFCLADALQVARSGRVAAMVQRLLPLAILLCAMLISPRLGIG</sequence>
<keyword evidence="3" id="KW-1185">Reference proteome</keyword>
<feature type="transmembrane region" description="Helical" evidence="1">
    <location>
        <begin position="251"/>
        <end position="273"/>
    </location>
</feature>
<accession>A0A1H9P2Z9</accession>
<dbReference type="InterPro" id="IPR029058">
    <property type="entry name" value="AB_hydrolase_fold"/>
</dbReference>
<dbReference type="EMBL" id="FOGU01000001">
    <property type="protein sequence ID" value="SER42548.1"/>
    <property type="molecule type" value="Genomic_DNA"/>
</dbReference>
<organism evidence="2 3">
    <name type="scientific">Tranquillimonas rosea</name>
    <dbReference type="NCBI Taxonomy" id="641238"/>
    <lineage>
        <taxon>Bacteria</taxon>
        <taxon>Pseudomonadati</taxon>
        <taxon>Pseudomonadota</taxon>
        <taxon>Alphaproteobacteria</taxon>
        <taxon>Rhodobacterales</taxon>
        <taxon>Roseobacteraceae</taxon>
        <taxon>Tranquillimonas</taxon>
    </lineage>
</organism>
<evidence type="ECO:0000313" key="3">
    <source>
        <dbReference type="Proteomes" id="UP000198885"/>
    </source>
</evidence>
<gene>
    <name evidence="2" type="ORF">SAMN04490244_1012</name>
</gene>
<feature type="transmembrane region" description="Helical" evidence="1">
    <location>
        <begin position="317"/>
        <end position="338"/>
    </location>
</feature>
<feature type="transmembrane region" description="Helical" evidence="1">
    <location>
        <begin position="285"/>
        <end position="302"/>
    </location>
</feature>
<evidence type="ECO:0008006" key="4">
    <source>
        <dbReference type="Google" id="ProtNLM"/>
    </source>
</evidence>
<keyword evidence="1" id="KW-0812">Transmembrane</keyword>
<protein>
    <recommendedName>
        <fullName evidence="4">Serine aminopeptidase, S33</fullName>
    </recommendedName>
</protein>
<evidence type="ECO:0000256" key="1">
    <source>
        <dbReference type="SAM" id="Phobius"/>
    </source>
</evidence>
<name>A0A1H9P2Z9_9RHOB</name>
<dbReference type="STRING" id="641238.SAMN04490244_1012"/>
<feature type="transmembrane region" description="Helical" evidence="1">
    <location>
        <begin position="193"/>
        <end position="213"/>
    </location>
</feature>
<evidence type="ECO:0000313" key="2">
    <source>
        <dbReference type="EMBL" id="SER42548.1"/>
    </source>
</evidence>
<keyword evidence="1" id="KW-1133">Transmembrane helix</keyword>
<reference evidence="2 3" key="1">
    <citation type="submission" date="2016-10" db="EMBL/GenBank/DDBJ databases">
        <authorList>
            <person name="de Groot N.N."/>
        </authorList>
    </citation>
    <scope>NUCLEOTIDE SEQUENCE [LARGE SCALE GENOMIC DNA]</scope>
    <source>
        <strain evidence="2 3">DSM 23042</strain>
    </source>
</reference>
<dbReference type="Proteomes" id="UP000198885">
    <property type="component" value="Unassembled WGS sequence"/>
</dbReference>